<dbReference type="InterPro" id="IPR050925">
    <property type="entry name" value="Rhomboid_protease_S54"/>
</dbReference>
<feature type="transmembrane region" description="Helical" evidence="8">
    <location>
        <begin position="361"/>
        <end position="378"/>
    </location>
</feature>
<feature type="transmembrane region" description="Helical" evidence="8">
    <location>
        <begin position="333"/>
        <end position="349"/>
    </location>
</feature>
<dbReference type="Proteomes" id="UP001589833">
    <property type="component" value="Unassembled WGS sequence"/>
</dbReference>
<evidence type="ECO:0000256" key="8">
    <source>
        <dbReference type="SAM" id="Phobius"/>
    </source>
</evidence>
<dbReference type="EMBL" id="JBHLTR010000004">
    <property type="protein sequence ID" value="MFC0558105.1"/>
    <property type="molecule type" value="Genomic_DNA"/>
</dbReference>
<keyword evidence="10" id="KW-0645">Protease</keyword>
<keyword evidence="6 8" id="KW-0472">Membrane</keyword>
<feature type="repeat" description="TPR" evidence="7">
    <location>
        <begin position="456"/>
        <end position="489"/>
    </location>
</feature>
<keyword evidence="3 8" id="KW-0812">Transmembrane</keyword>
<evidence type="ECO:0000259" key="9">
    <source>
        <dbReference type="Pfam" id="PF01694"/>
    </source>
</evidence>
<dbReference type="Pfam" id="PF01694">
    <property type="entry name" value="Rhomboid"/>
    <property type="match status" value="1"/>
</dbReference>
<evidence type="ECO:0000313" key="10">
    <source>
        <dbReference type="EMBL" id="MFC0558105.1"/>
    </source>
</evidence>
<dbReference type="EC" id="3.4.21.105" evidence="10"/>
<keyword evidence="5 8" id="KW-1133">Transmembrane helix</keyword>
<comment type="subcellular location">
    <subcellularLocation>
        <location evidence="1">Membrane</location>
        <topology evidence="1">Multi-pass membrane protein</topology>
    </subcellularLocation>
</comment>
<keyword evidence="4 10" id="KW-0378">Hydrolase</keyword>
<evidence type="ECO:0000256" key="5">
    <source>
        <dbReference type="ARBA" id="ARBA00022989"/>
    </source>
</evidence>
<dbReference type="SUPFAM" id="SSF144091">
    <property type="entry name" value="Rhomboid-like"/>
    <property type="match status" value="1"/>
</dbReference>
<dbReference type="SUPFAM" id="SSF48452">
    <property type="entry name" value="TPR-like"/>
    <property type="match status" value="1"/>
</dbReference>
<feature type="transmembrane region" description="Helical" evidence="8">
    <location>
        <begin position="309"/>
        <end position="327"/>
    </location>
</feature>
<evidence type="ECO:0000256" key="3">
    <source>
        <dbReference type="ARBA" id="ARBA00022692"/>
    </source>
</evidence>
<comment type="similarity">
    <text evidence="2">Belongs to the peptidase S54 family.</text>
</comment>
<sequence>MEWLHQDYFFWKYIHHCVFQKGYRVHELNHKEAWLEDEDVKPRRFIRVVRIDIDFSSWLRRDVGESVNKFDQVRKQLRLGRLIGENVYISVYPPVDQWEEINKPFYESRKKRTTVYSSIIDRIKSNQLEISPAPSTHTIEELEFMIFALKQEIQQAIKQRESREKSLFFYGNPIATYLLLLSVAFMFYVLEQNGRSTSVLTLIKYGAKYNPLILDGEWWRLFTAMFLHIGFLHLFMNSLALFYLGGAVERMFGTSRFLLIYFIAGLSGSVASFAFNEQVAAGASGAIFGCFGALLYFGTIHKKLFFRTMGKNVLVVLVINLIFGFAFPMVDNGAHIGGLIGGFLASFIVQLPKTRFSVRQITFLFITVCYVMGLYWFGEINEKKVSSPLLELQIGQEYLQEEEIEKAYPFLQRAVDEGADIPEATFLLAYAEAKFENYEEAKTLLLKTVAKRPDFHEAHYNLSLIYVELDQLEEARASIQRAVQIHPEQAYLDLQERLQ</sequence>
<dbReference type="InterPro" id="IPR019734">
    <property type="entry name" value="TPR_rpt"/>
</dbReference>
<dbReference type="PANTHER" id="PTHR43731:SF14">
    <property type="entry name" value="PRESENILIN-ASSOCIATED RHOMBOID-LIKE PROTEIN, MITOCHONDRIAL"/>
    <property type="match status" value="1"/>
</dbReference>
<dbReference type="Gene3D" id="1.25.40.10">
    <property type="entry name" value="Tetratricopeptide repeat domain"/>
    <property type="match status" value="1"/>
</dbReference>
<dbReference type="Pfam" id="PF13432">
    <property type="entry name" value="TPR_16"/>
    <property type="match status" value="1"/>
</dbReference>
<gene>
    <name evidence="10" type="ORF">ACFFH4_03460</name>
</gene>
<organism evidence="10 11">
    <name type="scientific">Halalkalibacter alkalisediminis</name>
    <dbReference type="NCBI Taxonomy" id="935616"/>
    <lineage>
        <taxon>Bacteria</taxon>
        <taxon>Bacillati</taxon>
        <taxon>Bacillota</taxon>
        <taxon>Bacilli</taxon>
        <taxon>Bacillales</taxon>
        <taxon>Bacillaceae</taxon>
        <taxon>Halalkalibacter</taxon>
    </lineage>
</organism>
<dbReference type="PROSITE" id="PS50005">
    <property type="entry name" value="TPR"/>
    <property type="match status" value="1"/>
</dbReference>
<comment type="caution">
    <text evidence="10">The sequence shown here is derived from an EMBL/GenBank/DDBJ whole genome shotgun (WGS) entry which is preliminary data.</text>
</comment>
<dbReference type="GO" id="GO:0006508">
    <property type="term" value="P:proteolysis"/>
    <property type="evidence" value="ECO:0007669"/>
    <property type="project" value="UniProtKB-KW"/>
</dbReference>
<evidence type="ECO:0000256" key="2">
    <source>
        <dbReference type="ARBA" id="ARBA00009045"/>
    </source>
</evidence>
<dbReference type="Gene3D" id="1.20.1540.10">
    <property type="entry name" value="Rhomboid-like"/>
    <property type="match status" value="1"/>
</dbReference>
<dbReference type="RefSeq" id="WP_273841199.1">
    <property type="nucleotide sequence ID" value="NZ_JAQQWT010000003.1"/>
</dbReference>
<evidence type="ECO:0000313" key="11">
    <source>
        <dbReference type="Proteomes" id="UP001589833"/>
    </source>
</evidence>
<dbReference type="PANTHER" id="PTHR43731">
    <property type="entry name" value="RHOMBOID PROTEASE"/>
    <property type="match status" value="1"/>
</dbReference>
<feature type="transmembrane region" description="Helical" evidence="8">
    <location>
        <begin position="257"/>
        <end position="275"/>
    </location>
</feature>
<accession>A0ABV6NBG5</accession>
<evidence type="ECO:0000256" key="4">
    <source>
        <dbReference type="ARBA" id="ARBA00022801"/>
    </source>
</evidence>
<evidence type="ECO:0000256" key="1">
    <source>
        <dbReference type="ARBA" id="ARBA00004141"/>
    </source>
</evidence>
<dbReference type="InterPro" id="IPR011990">
    <property type="entry name" value="TPR-like_helical_dom_sf"/>
</dbReference>
<keyword evidence="7" id="KW-0802">TPR repeat</keyword>
<evidence type="ECO:0000256" key="7">
    <source>
        <dbReference type="PROSITE-ProRule" id="PRU00339"/>
    </source>
</evidence>
<feature type="domain" description="Peptidase S54 rhomboid" evidence="9">
    <location>
        <begin position="216"/>
        <end position="349"/>
    </location>
</feature>
<dbReference type="InterPro" id="IPR022764">
    <property type="entry name" value="Peptidase_S54_rhomboid_dom"/>
</dbReference>
<protein>
    <submittedName>
        <fullName evidence="10">Rhomboid family intramembrane serine protease</fullName>
        <ecNumber evidence="10">3.4.21.105</ecNumber>
    </submittedName>
</protein>
<feature type="transmembrane region" description="Helical" evidence="8">
    <location>
        <begin position="167"/>
        <end position="190"/>
    </location>
</feature>
<dbReference type="GO" id="GO:0008233">
    <property type="term" value="F:peptidase activity"/>
    <property type="evidence" value="ECO:0007669"/>
    <property type="project" value="UniProtKB-KW"/>
</dbReference>
<reference evidence="10 11" key="1">
    <citation type="submission" date="2024-09" db="EMBL/GenBank/DDBJ databases">
        <authorList>
            <person name="Sun Q."/>
            <person name="Mori K."/>
        </authorList>
    </citation>
    <scope>NUCLEOTIDE SEQUENCE [LARGE SCALE GENOMIC DNA]</scope>
    <source>
        <strain evidence="10 11">NCAIM B.02301</strain>
    </source>
</reference>
<keyword evidence="11" id="KW-1185">Reference proteome</keyword>
<proteinExistence type="inferred from homology"/>
<dbReference type="InterPro" id="IPR035952">
    <property type="entry name" value="Rhomboid-like_sf"/>
</dbReference>
<name>A0ABV6NBG5_9BACI</name>
<feature type="transmembrane region" description="Helical" evidence="8">
    <location>
        <begin position="281"/>
        <end position="297"/>
    </location>
</feature>
<evidence type="ECO:0000256" key="6">
    <source>
        <dbReference type="ARBA" id="ARBA00023136"/>
    </source>
</evidence>
<dbReference type="SMART" id="SM00028">
    <property type="entry name" value="TPR"/>
    <property type="match status" value="3"/>
</dbReference>
<feature type="transmembrane region" description="Helical" evidence="8">
    <location>
        <begin position="218"/>
        <end position="245"/>
    </location>
</feature>